<reference evidence="2" key="1">
    <citation type="submission" date="2018-01" db="EMBL/GenBank/DDBJ databases">
        <title>An insight into the sialome of Amazonian anophelines.</title>
        <authorList>
            <person name="Ribeiro J.M."/>
            <person name="Scarpassa V."/>
            <person name="Calvo E."/>
        </authorList>
    </citation>
    <scope>NUCLEOTIDE SEQUENCE</scope>
</reference>
<feature type="signal peptide" evidence="1">
    <location>
        <begin position="1"/>
        <end position="19"/>
    </location>
</feature>
<evidence type="ECO:0000256" key="1">
    <source>
        <dbReference type="SAM" id="SignalP"/>
    </source>
</evidence>
<accession>A0A2M4D437</accession>
<proteinExistence type="predicted"/>
<protein>
    <submittedName>
        <fullName evidence="2">Putative secreted protein</fullName>
    </submittedName>
</protein>
<dbReference type="AlphaFoldDB" id="A0A2M4D437"/>
<keyword evidence="1" id="KW-0732">Signal</keyword>
<dbReference type="EMBL" id="GGFL01008164">
    <property type="protein sequence ID" value="MBW72342.1"/>
    <property type="molecule type" value="Transcribed_RNA"/>
</dbReference>
<evidence type="ECO:0000313" key="2">
    <source>
        <dbReference type="EMBL" id="MBW72342.1"/>
    </source>
</evidence>
<sequence length="81" mass="8482">MLLLLLLLTLLLLLDGSTAVRCTTPTPPSTTSSSGSGPPSVRWGCAAASRRLLALPSEDRLDERPSAFPCPDCPCVPFSPS</sequence>
<name>A0A2M4D437_ANODA</name>
<organism evidence="2">
    <name type="scientific">Anopheles darlingi</name>
    <name type="common">Mosquito</name>
    <dbReference type="NCBI Taxonomy" id="43151"/>
    <lineage>
        <taxon>Eukaryota</taxon>
        <taxon>Metazoa</taxon>
        <taxon>Ecdysozoa</taxon>
        <taxon>Arthropoda</taxon>
        <taxon>Hexapoda</taxon>
        <taxon>Insecta</taxon>
        <taxon>Pterygota</taxon>
        <taxon>Neoptera</taxon>
        <taxon>Endopterygota</taxon>
        <taxon>Diptera</taxon>
        <taxon>Nematocera</taxon>
        <taxon>Culicoidea</taxon>
        <taxon>Culicidae</taxon>
        <taxon>Anophelinae</taxon>
        <taxon>Anopheles</taxon>
    </lineage>
</organism>
<feature type="chain" id="PRO_5014941259" evidence="1">
    <location>
        <begin position="20"/>
        <end position="81"/>
    </location>
</feature>